<dbReference type="CDD" id="cd16021">
    <property type="entry name" value="ALP_like"/>
    <property type="match status" value="1"/>
</dbReference>
<dbReference type="InterPro" id="IPR004245">
    <property type="entry name" value="DUF229"/>
</dbReference>
<dbReference type="PANTHER" id="PTHR10974:SF1">
    <property type="entry name" value="FI08016P-RELATED"/>
    <property type="match status" value="1"/>
</dbReference>
<dbReference type="AlphaFoldDB" id="A0AAU9VMT5"/>
<dbReference type="EMBL" id="CALNXJ010000001">
    <property type="protein sequence ID" value="CAH3031250.1"/>
    <property type="molecule type" value="Genomic_DNA"/>
</dbReference>
<dbReference type="InterPro" id="IPR017850">
    <property type="entry name" value="Alkaline_phosphatase_core_sf"/>
</dbReference>
<dbReference type="Pfam" id="PF02995">
    <property type="entry name" value="DUF229"/>
    <property type="match status" value="1"/>
</dbReference>
<accession>A0AAU9VMT5</accession>
<dbReference type="FunFam" id="3.40.720.10:FF:000017">
    <property type="entry name" value="Predicted protein"/>
    <property type="match status" value="1"/>
</dbReference>
<dbReference type="Gene3D" id="3.40.720.10">
    <property type="entry name" value="Alkaline Phosphatase, subunit A"/>
    <property type="match status" value="1"/>
</dbReference>
<name>A0AAU9VMT5_9CNID</name>
<organism evidence="1 2">
    <name type="scientific">Pocillopora meandrina</name>
    <dbReference type="NCBI Taxonomy" id="46732"/>
    <lineage>
        <taxon>Eukaryota</taxon>
        <taxon>Metazoa</taxon>
        <taxon>Cnidaria</taxon>
        <taxon>Anthozoa</taxon>
        <taxon>Hexacorallia</taxon>
        <taxon>Scleractinia</taxon>
        <taxon>Astrocoeniina</taxon>
        <taxon>Pocilloporidae</taxon>
        <taxon>Pocillopora</taxon>
    </lineage>
</organism>
<dbReference type="Proteomes" id="UP001159428">
    <property type="component" value="Unassembled WGS sequence"/>
</dbReference>
<proteinExistence type="predicted"/>
<dbReference type="PANTHER" id="PTHR10974">
    <property type="entry name" value="FI08016P-RELATED"/>
    <property type="match status" value="1"/>
</dbReference>
<keyword evidence="2" id="KW-1185">Reference proteome</keyword>
<reference evidence="1 2" key="1">
    <citation type="submission" date="2022-05" db="EMBL/GenBank/DDBJ databases">
        <authorList>
            <consortium name="Genoscope - CEA"/>
            <person name="William W."/>
        </authorList>
    </citation>
    <scope>NUCLEOTIDE SEQUENCE [LARGE SCALE GENOMIC DNA]</scope>
</reference>
<comment type="caution">
    <text evidence="1">The sequence shown here is derived from an EMBL/GenBank/DDBJ whole genome shotgun (WGS) entry which is preliminary data.</text>
</comment>
<dbReference type="SUPFAM" id="SSF53649">
    <property type="entry name" value="Alkaline phosphatase-like"/>
    <property type="match status" value="1"/>
</dbReference>
<evidence type="ECO:0008006" key="3">
    <source>
        <dbReference type="Google" id="ProtNLM"/>
    </source>
</evidence>
<protein>
    <recommendedName>
        <fullName evidence="3">DUF229 domain-containing protein</fullName>
    </recommendedName>
</protein>
<evidence type="ECO:0000313" key="1">
    <source>
        <dbReference type="EMBL" id="CAH3031250.1"/>
    </source>
</evidence>
<sequence>MFLLFSDKGGNDLGGHVIYIFIYFSGSFHGEAAVDHDFIRVEVVTSSGATKSDVHMHVFPKQEVLKREQKPGGIPLNVALVMFDSTSTANFKRKLPKSWKHLTTNLNSIVMRGETIVGDGTASQLVAMLTGLPEKNQQDARKRKSSSKTVDSWRWIFKDLKEKGYATCFSEDSPGTAAFNYRLNGFRDPPTDHYGRPFWMEADKRLRAHCVNSRASHNVSFEYLLSFFRRYRDRPRFAFASHCAISHDDINTIGYVDDDLKIFLDEFEKESFLDNTMLIIFSDHGTRFSNLRKTLQGKLEERLPFLSITLPKWFQEKYPDLNNNLVYNSHILTSPFDVYATLRHILSYPQYPSGIITGQSLFSRIERTNRTCASTGVADHYCPCLDLEAVSVDEPVVKEIAAFVLKHINDLTSHTDELSKLCQRLQLKEIKSSFREMPKEAMQRFERSKHAADDRCDSCEALLGQKTENTLVRDTLYQIQFTTSPNEGFYEVSVRMKQGVPELTAEISRIDAYKNQADCISHNFPLLRKYCYCSTISSSRVK</sequence>
<dbReference type="GO" id="GO:0005615">
    <property type="term" value="C:extracellular space"/>
    <property type="evidence" value="ECO:0007669"/>
    <property type="project" value="TreeGrafter"/>
</dbReference>
<evidence type="ECO:0000313" key="2">
    <source>
        <dbReference type="Proteomes" id="UP001159428"/>
    </source>
</evidence>
<gene>
    <name evidence="1" type="ORF">PMEA_00001250</name>
</gene>